<protein>
    <submittedName>
        <fullName evidence="4">Acetyl-CoA hydrolase/transferase family protein</fullName>
    </submittedName>
</protein>
<evidence type="ECO:0000313" key="5">
    <source>
        <dbReference type="Proteomes" id="UP001595596"/>
    </source>
</evidence>
<proteinExistence type="inferred from homology"/>
<dbReference type="InterPro" id="IPR046433">
    <property type="entry name" value="ActCoA_hydro"/>
</dbReference>
<name>A0ABV7RW73_9RHOB</name>
<dbReference type="Gene3D" id="3.30.750.70">
    <property type="entry name" value="4-hydroxybutyrate coenzyme like domains"/>
    <property type="match status" value="1"/>
</dbReference>
<dbReference type="SUPFAM" id="SSF100950">
    <property type="entry name" value="NagB/RpiA/CoA transferase-like"/>
    <property type="match status" value="2"/>
</dbReference>
<dbReference type="Gene3D" id="3.40.1080.10">
    <property type="entry name" value="Glutaconate Coenzyme A-transferase"/>
    <property type="match status" value="1"/>
</dbReference>
<dbReference type="NCBIfam" id="TIGR03458">
    <property type="entry name" value="YgfH_subfam"/>
    <property type="match status" value="1"/>
</dbReference>
<evidence type="ECO:0000256" key="1">
    <source>
        <dbReference type="ARBA" id="ARBA00009632"/>
    </source>
</evidence>
<dbReference type="Gene3D" id="3.40.1080.20">
    <property type="entry name" value="Acetyl-CoA hydrolase/transferase C-terminal domain"/>
    <property type="match status" value="1"/>
</dbReference>
<organism evidence="4 5">
    <name type="scientific">Paracoccus simplex</name>
    <dbReference type="NCBI Taxonomy" id="2086346"/>
    <lineage>
        <taxon>Bacteria</taxon>
        <taxon>Pseudomonadati</taxon>
        <taxon>Pseudomonadota</taxon>
        <taxon>Alphaproteobacteria</taxon>
        <taxon>Rhodobacterales</taxon>
        <taxon>Paracoccaceae</taxon>
        <taxon>Paracoccus</taxon>
    </lineage>
</organism>
<dbReference type="InterPro" id="IPR038460">
    <property type="entry name" value="AcetylCoA_hyd_C_sf"/>
</dbReference>
<dbReference type="Pfam" id="PF02550">
    <property type="entry name" value="AcetylCoA_hydro"/>
    <property type="match status" value="1"/>
</dbReference>
<gene>
    <name evidence="4" type="ORF">ACFOMP_02150</name>
</gene>
<dbReference type="InterPro" id="IPR037171">
    <property type="entry name" value="NagB/RpiA_transferase-like"/>
</dbReference>
<dbReference type="InterPro" id="IPR026888">
    <property type="entry name" value="AcetylCoA_hyd_C"/>
</dbReference>
<comment type="caution">
    <text evidence="4">The sequence shown here is derived from an EMBL/GenBank/DDBJ whole genome shotgun (WGS) entry which is preliminary data.</text>
</comment>
<dbReference type="GO" id="GO:0016787">
    <property type="term" value="F:hydrolase activity"/>
    <property type="evidence" value="ECO:0007669"/>
    <property type="project" value="UniProtKB-KW"/>
</dbReference>
<dbReference type="Pfam" id="PF13336">
    <property type="entry name" value="AcetylCoA_hyd_C"/>
    <property type="match status" value="1"/>
</dbReference>
<dbReference type="InterPro" id="IPR017821">
    <property type="entry name" value="Succinate_CoA_transferase"/>
</dbReference>
<comment type="similarity">
    <text evidence="1">Belongs to the acetyl-CoA hydrolase/transferase family.</text>
</comment>
<keyword evidence="4" id="KW-0378">Hydrolase</keyword>
<reference evidence="5" key="1">
    <citation type="journal article" date="2019" name="Int. J. Syst. Evol. Microbiol.">
        <title>The Global Catalogue of Microorganisms (GCM) 10K type strain sequencing project: providing services to taxonomists for standard genome sequencing and annotation.</title>
        <authorList>
            <consortium name="The Broad Institute Genomics Platform"/>
            <consortium name="The Broad Institute Genome Sequencing Center for Infectious Disease"/>
            <person name="Wu L."/>
            <person name="Ma J."/>
        </authorList>
    </citation>
    <scope>NUCLEOTIDE SEQUENCE [LARGE SCALE GENOMIC DNA]</scope>
    <source>
        <strain evidence="5">VKM B-3226</strain>
    </source>
</reference>
<dbReference type="Proteomes" id="UP001595596">
    <property type="component" value="Unassembled WGS sequence"/>
</dbReference>
<evidence type="ECO:0000259" key="3">
    <source>
        <dbReference type="Pfam" id="PF13336"/>
    </source>
</evidence>
<dbReference type="InterPro" id="IPR003702">
    <property type="entry name" value="ActCoA_hydro_N"/>
</dbReference>
<dbReference type="PANTHER" id="PTHR43609:SF1">
    <property type="entry name" value="ACETYL-COA HYDROLASE"/>
    <property type="match status" value="1"/>
</dbReference>
<dbReference type="RefSeq" id="WP_379027720.1">
    <property type="nucleotide sequence ID" value="NZ_JBHRXE010000006.1"/>
</dbReference>
<sequence length="500" mass="54760">MTEDYLHRIRHTALRERVVSAEEAASLIRDGMVLGMSGFTRAGEAKAVPMALAERAKAQPLKVTLMTGASLGNDLDKTLAEARVLSRRIPFMSDPALRRAINAGEVMYIDQHLSETVEQLRTGQLPPVDIAIVEAVAITETGGIVPTTSVGNSASFALLAEKVIVEINLSQPEALEGLHDIYIPTYRPTRTPIPVVTPESRVGFPFIPVPPERIAAIVVSTKLDSSATVLDPDEDTRAIAGHLTEFLKHEVAHSRLPSHLHPLQAGIGTIANAVLHGFIDSPFHDLTMYSEVLQDSTFDLMDAGKMVFASGSSITLSAPKYREVMARFHEFKPRLVLRPQEISNHPEVVRRLGLICINTALEVDLYGNVNSTHVMGTQMMNGIGGSGDFARNAYLSVFVTKSMAKGGRISSVVPMVSHVDHTEHDVDILVTEQGLADLRGLAPRERARLVLQNCVAPEWRDALADYHDRALARGGHTPHLIEEALIWHDRLRRTGSMRPE</sequence>
<accession>A0ABV7RW73</accession>
<keyword evidence="5" id="KW-1185">Reference proteome</keyword>
<feature type="domain" description="Acetyl-CoA hydrolase/transferase C-terminal" evidence="3">
    <location>
        <begin position="325"/>
        <end position="466"/>
    </location>
</feature>
<feature type="domain" description="Acetyl-CoA hydrolase/transferase N-terminal" evidence="2">
    <location>
        <begin position="14"/>
        <end position="218"/>
    </location>
</feature>
<evidence type="ECO:0000259" key="2">
    <source>
        <dbReference type="Pfam" id="PF02550"/>
    </source>
</evidence>
<evidence type="ECO:0000313" key="4">
    <source>
        <dbReference type="EMBL" id="MFC3568251.1"/>
    </source>
</evidence>
<dbReference type="EMBL" id="JBHRXE010000006">
    <property type="protein sequence ID" value="MFC3568251.1"/>
    <property type="molecule type" value="Genomic_DNA"/>
</dbReference>
<dbReference type="PANTHER" id="PTHR43609">
    <property type="entry name" value="ACETYL-COA HYDROLASE"/>
    <property type="match status" value="1"/>
</dbReference>